<dbReference type="RefSeq" id="WP_232150591.1">
    <property type="nucleotide sequence ID" value="NZ_JAJQKV010000013.1"/>
</dbReference>
<gene>
    <name evidence="6" type="ORF">LTT95_18705</name>
</gene>
<keyword evidence="1" id="KW-0677">Repeat</keyword>
<evidence type="ECO:0000313" key="6">
    <source>
        <dbReference type="EMBL" id="MCD9098961.1"/>
    </source>
</evidence>
<dbReference type="SUPFAM" id="SSF52540">
    <property type="entry name" value="P-loop containing nucleoside triphosphate hydrolases"/>
    <property type="match status" value="2"/>
</dbReference>
<evidence type="ECO:0000313" key="7">
    <source>
        <dbReference type="Proteomes" id="UP001430360"/>
    </source>
</evidence>
<dbReference type="Pfam" id="PF00005">
    <property type="entry name" value="ABC_tran"/>
    <property type="match status" value="2"/>
</dbReference>
<proteinExistence type="predicted"/>
<dbReference type="EMBL" id="JAJQKU010000011">
    <property type="protein sequence ID" value="MCD9098961.1"/>
    <property type="molecule type" value="Genomic_DNA"/>
</dbReference>
<protein>
    <submittedName>
        <fullName evidence="6">ATP-binding cassette domain-containing protein</fullName>
    </submittedName>
</protein>
<feature type="region of interest" description="Disordered" evidence="4">
    <location>
        <begin position="257"/>
        <end position="296"/>
    </location>
</feature>
<dbReference type="InterPro" id="IPR003439">
    <property type="entry name" value="ABC_transporter-like_ATP-bd"/>
</dbReference>
<evidence type="ECO:0000256" key="1">
    <source>
        <dbReference type="ARBA" id="ARBA00022737"/>
    </source>
</evidence>
<dbReference type="PROSITE" id="PS50893">
    <property type="entry name" value="ABC_TRANSPORTER_2"/>
    <property type="match status" value="1"/>
</dbReference>
<evidence type="ECO:0000256" key="2">
    <source>
        <dbReference type="ARBA" id="ARBA00022741"/>
    </source>
</evidence>
<dbReference type="Gene3D" id="3.40.50.300">
    <property type="entry name" value="P-loop containing nucleotide triphosphate hydrolases"/>
    <property type="match status" value="2"/>
</dbReference>
<sequence>MSVPVSPAPFASLSTSSSVVPALRARGLSAARDDGSVLYDDLSLVLHDGPSGLVGANGVGKSTLLRQLADGARAGTVEVAGGLQLLSQHPGPLPPRVVDLLGLGARFDALHRLLAGHGDADDAACVDDDWALETRLAEAFAALGFTDLAPTSDPSQLSGGQCQQLRLLAASWCDARVLLLDEPSTFLDSDASAYWCWQFLQRAGAILVVTHDHVWLRAMPRLVELRADGLQWIDGGLDAWRAARDASRRQTDDALAQARTDRARAQRAVGRERQRLDQRQARGQRMRETSNQSPLLLDHAKGNAERHAGRARGALAQRLADGDTAVRDAFAATDPTPAPEFVDADVALPASRRVLRFEGAHPIAYAPVDALTWDAFGPVRIGLEGRNGSGKTTLLRALRGEATLASGTVEACVPVQSLDQMLATLPDAMPALDWLALRMQADAMDVPATRLALLGLAGARARQPLGLLSGGERMRVAIAAAAWAQPAAPLLLLDEPASHLDLDSVDALVALLRGWPGALVVVSHDPAVLDALALTHRLQLDIERLHLETIDP</sequence>
<name>A0ABS8UHH4_9GAMM</name>
<dbReference type="Proteomes" id="UP001430360">
    <property type="component" value="Unassembled WGS sequence"/>
</dbReference>
<feature type="domain" description="ABC transporter" evidence="5">
    <location>
        <begin position="23"/>
        <end position="253"/>
    </location>
</feature>
<evidence type="ECO:0000259" key="5">
    <source>
        <dbReference type="PROSITE" id="PS50893"/>
    </source>
</evidence>
<feature type="compositionally biased region" description="Basic and acidic residues" evidence="4">
    <location>
        <begin position="259"/>
        <end position="288"/>
    </location>
</feature>
<dbReference type="GO" id="GO:0005524">
    <property type="term" value="F:ATP binding"/>
    <property type="evidence" value="ECO:0007669"/>
    <property type="project" value="UniProtKB-KW"/>
</dbReference>
<dbReference type="InterPro" id="IPR050611">
    <property type="entry name" value="ABCF"/>
</dbReference>
<dbReference type="SMART" id="SM00382">
    <property type="entry name" value="AAA"/>
    <property type="match status" value="2"/>
</dbReference>
<reference evidence="6" key="1">
    <citation type="submission" date="2021-12" db="EMBL/GenBank/DDBJ databases">
        <authorList>
            <person name="Ulrich A."/>
        </authorList>
    </citation>
    <scope>NUCLEOTIDE SEQUENCE</scope>
    <source>
        <strain evidence="6">A1P009</strain>
    </source>
</reference>
<dbReference type="PANTHER" id="PTHR19211:SF6">
    <property type="entry name" value="BLL7188 PROTEIN"/>
    <property type="match status" value="1"/>
</dbReference>
<dbReference type="InterPro" id="IPR003593">
    <property type="entry name" value="AAA+_ATPase"/>
</dbReference>
<keyword evidence="7" id="KW-1185">Reference proteome</keyword>
<organism evidence="6 7">
    <name type="scientific">Luteimonas fraxinea</name>
    <dbReference type="NCBI Taxonomy" id="2901869"/>
    <lineage>
        <taxon>Bacteria</taxon>
        <taxon>Pseudomonadati</taxon>
        <taxon>Pseudomonadota</taxon>
        <taxon>Gammaproteobacteria</taxon>
        <taxon>Lysobacterales</taxon>
        <taxon>Lysobacteraceae</taxon>
        <taxon>Luteimonas</taxon>
    </lineage>
</organism>
<evidence type="ECO:0000256" key="3">
    <source>
        <dbReference type="ARBA" id="ARBA00022840"/>
    </source>
</evidence>
<dbReference type="InterPro" id="IPR027417">
    <property type="entry name" value="P-loop_NTPase"/>
</dbReference>
<keyword evidence="3 6" id="KW-0067">ATP-binding</keyword>
<keyword evidence="2" id="KW-0547">Nucleotide-binding</keyword>
<reference evidence="6" key="2">
    <citation type="journal article" date="2022" name="Syst. Appl. Microbiol.">
        <title>Physiological and genomic characterisation of Luteimonas fraxinea sp. nov., a bacterial species associated with trees tolerant to ash dieback.</title>
        <authorList>
            <person name="Ulrich K."/>
            <person name="Becker R."/>
            <person name="Behrendt U."/>
            <person name="Kube M."/>
            <person name="Schneck V."/>
            <person name="Ulrich A."/>
        </authorList>
    </citation>
    <scope>NUCLEOTIDE SEQUENCE</scope>
    <source>
        <strain evidence="6">A1P009</strain>
    </source>
</reference>
<dbReference type="PANTHER" id="PTHR19211">
    <property type="entry name" value="ATP-BINDING TRANSPORT PROTEIN-RELATED"/>
    <property type="match status" value="1"/>
</dbReference>
<evidence type="ECO:0000256" key="4">
    <source>
        <dbReference type="SAM" id="MobiDB-lite"/>
    </source>
</evidence>
<accession>A0ABS8UHH4</accession>
<comment type="caution">
    <text evidence="6">The sequence shown here is derived from an EMBL/GenBank/DDBJ whole genome shotgun (WGS) entry which is preliminary data.</text>
</comment>